<proteinExistence type="predicted"/>
<dbReference type="EMBL" id="RCHR01000005">
    <property type="protein sequence ID" value="RLL42710.1"/>
    <property type="molecule type" value="Genomic_DNA"/>
</dbReference>
<gene>
    <name evidence="1" type="ORF">D8M04_14235</name>
</gene>
<reference evidence="1 2" key="1">
    <citation type="submission" date="2018-10" db="EMBL/GenBank/DDBJ databases">
        <title>Oceanobacillus sp. YLB-02 draft genome.</title>
        <authorList>
            <person name="Yu L."/>
        </authorList>
    </citation>
    <scope>NUCLEOTIDE SEQUENCE [LARGE SCALE GENOMIC DNA]</scope>
    <source>
        <strain evidence="1 2">YLB-02</strain>
    </source>
</reference>
<sequence>MYLIAKQPYVKVERIVRSIEQINIEHERTMYLYNEKIVTEHREFHIKDVMDMSYRIVGGKGGLLYLHTSNGVYSYTVKSSPNRFIEEFKNHIKA</sequence>
<dbReference type="AlphaFoldDB" id="A0A498D5L9"/>
<dbReference type="RefSeq" id="WP_121524077.1">
    <property type="nucleotide sequence ID" value="NZ_RCHR01000005.1"/>
</dbReference>
<keyword evidence="2" id="KW-1185">Reference proteome</keyword>
<evidence type="ECO:0000313" key="1">
    <source>
        <dbReference type="EMBL" id="RLL42710.1"/>
    </source>
</evidence>
<evidence type="ECO:0000313" key="2">
    <source>
        <dbReference type="Proteomes" id="UP000270219"/>
    </source>
</evidence>
<evidence type="ECO:0008006" key="3">
    <source>
        <dbReference type="Google" id="ProtNLM"/>
    </source>
</evidence>
<name>A0A498D5L9_9BACI</name>
<organism evidence="1 2">
    <name type="scientific">Oceanobacillus piezotolerans</name>
    <dbReference type="NCBI Taxonomy" id="2448030"/>
    <lineage>
        <taxon>Bacteria</taxon>
        <taxon>Bacillati</taxon>
        <taxon>Bacillota</taxon>
        <taxon>Bacilli</taxon>
        <taxon>Bacillales</taxon>
        <taxon>Bacillaceae</taxon>
        <taxon>Oceanobacillus</taxon>
    </lineage>
</organism>
<accession>A0A498D5L9</accession>
<protein>
    <recommendedName>
        <fullName evidence="3">YokE-like PH domain-containing protein</fullName>
    </recommendedName>
</protein>
<dbReference type="Proteomes" id="UP000270219">
    <property type="component" value="Unassembled WGS sequence"/>
</dbReference>
<comment type="caution">
    <text evidence="1">The sequence shown here is derived from an EMBL/GenBank/DDBJ whole genome shotgun (WGS) entry which is preliminary data.</text>
</comment>
<dbReference type="OrthoDB" id="2691759at2"/>